<dbReference type="Pfam" id="PF02446">
    <property type="entry name" value="Glyco_hydro_77"/>
    <property type="match status" value="1"/>
</dbReference>
<dbReference type="Proteomes" id="UP000092714">
    <property type="component" value="Unassembled WGS sequence"/>
</dbReference>
<evidence type="ECO:0000256" key="9">
    <source>
        <dbReference type="ARBA" id="ARBA00031501"/>
    </source>
</evidence>
<dbReference type="Gene3D" id="3.20.20.80">
    <property type="entry name" value="Glycosidases"/>
    <property type="match status" value="1"/>
</dbReference>
<proteinExistence type="inferred from homology"/>
<evidence type="ECO:0000256" key="3">
    <source>
        <dbReference type="ARBA" id="ARBA00012560"/>
    </source>
</evidence>
<dbReference type="OrthoDB" id="9811841at2"/>
<evidence type="ECO:0000256" key="6">
    <source>
        <dbReference type="ARBA" id="ARBA00022679"/>
    </source>
</evidence>
<keyword evidence="12" id="KW-1185">Reference proteome</keyword>
<sequence length="490" mass="57485">MRKSGIILPIFSLPSNYGIGTFGKEAYRFVDFLEKAQVNYWQILPVGPTSYGDSPYQSFSTFAGNPYFIDLDMLVEDKLLKQEEINEYDFGNDENDIDYGTMYKNRYKVLKLAHERAKVDLKKELEDFNEINKGWIYDYALFMAIKDYKDGAPWKEWDKDIRFRKPQAIVKYSSLLKDEIDFYMFLQYMFSSQWKELKKYANDKGIKIIGDIPIYVAEDSADIWSNPEIFMLNEELIPKEVSGCPPDAFSDTGQLWGNPIYNWQELKNQNYNWWIERIKSSLEIFDVIRIDHFRGFESYWSIPYGDETAINGKWEKGPGKDLFDAIKNELGEIDVIAEDLGYITPEVRELLDYCGYPGMKVLQFAFDPKGDSEYLPHNYEKNVVVYTGTHDNDTIKGWFNSLSKEEREFCKSYTGMKDENDNWKFIKLAISSVANIAILQMQDLLNLGEEARINIPSTLGTNWRWRMSKRDLTDELAEKLKELNKLYRRI</sequence>
<evidence type="ECO:0000256" key="10">
    <source>
        <dbReference type="RuleBase" id="RU361207"/>
    </source>
</evidence>
<keyword evidence="6 10" id="KW-0808">Transferase</keyword>
<dbReference type="NCBIfam" id="NF011080">
    <property type="entry name" value="PRK14508.1-3"/>
    <property type="match status" value="1"/>
</dbReference>
<evidence type="ECO:0000256" key="2">
    <source>
        <dbReference type="ARBA" id="ARBA00005684"/>
    </source>
</evidence>
<gene>
    <name evidence="11" type="ORF">CP373A1_07660</name>
</gene>
<dbReference type="PANTHER" id="PTHR32438:SF5">
    <property type="entry name" value="4-ALPHA-GLUCANOTRANSFERASE DPE1, CHLOROPLASTIC_AMYLOPLASTIC"/>
    <property type="match status" value="1"/>
</dbReference>
<protein>
    <recommendedName>
        <fullName evidence="4 10">4-alpha-glucanotransferase</fullName>
        <ecNumber evidence="3 10">2.4.1.25</ecNumber>
    </recommendedName>
    <alternativeName>
        <fullName evidence="8 10">Amylomaltase</fullName>
    </alternativeName>
    <alternativeName>
        <fullName evidence="9 10">Disproportionating enzyme</fullName>
    </alternativeName>
</protein>
<keyword evidence="7 10" id="KW-0119">Carbohydrate metabolism</keyword>
<dbReference type="SUPFAM" id="SSF51445">
    <property type="entry name" value="(Trans)glycosidases"/>
    <property type="match status" value="1"/>
</dbReference>
<dbReference type="EC" id="2.4.1.25" evidence="3 10"/>
<dbReference type="EMBL" id="MAPZ01000017">
    <property type="protein sequence ID" value="OBY11027.1"/>
    <property type="molecule type" value="Genomic_DNA"/>
</dbReference>
<keyword evidence="5 10" id="KW-0328">Glycosyltransferase</keyword>
<dbReference type="NCBIfam" id="TIGR00217">
    <property type="entry name" value="malQ"/>
    <property type="match status" value="1"/>
</dbReference>
<dbReference type="AlphaFoldDB" id="A0A174TWR6"/>
<evidence type="ECO:0000256" key="1">
    <source>
        <dbReference type="ARBA" id="ARBA00000439"/>
    </source>
</evidence>
<evidence type="ECO:0000256" key="8">
    <source>
        <dbReference type="ARBA" id="ARBA00031423"/>
    </source>
</evidence>
<dbReference type="GeneID" id="42776516"/>
<comment type="similarity">
    <text evidence="2 10">Belongs to the disproportionating enzyme family.</text>
</comment>
<evidence type="ECO:0000256" key="4">
    <source>
        <dbReference type="ARBA" id="ARBA00020295"/>
    </source>
</evidence>
<evidence type="ECO:0000256" key="7">
    <source>
        <dbReference type="ARBA" id="ARBA00023277"/>
    </source>
</evidence>
<reference evidence="11 12" key="1">
    <citation type="submission" date="2016-06" db="EMBL/GenBank/DDBJ databases">
        <authorList>
            <person name="Kjaerup R.B."/>
            <person name="Dalgaard T.S."/>
            <person name="Juul-Madsen H.R."/>
        </authorList>
    </citation>
    <scope>NUCLEOTIDE SEQUENCE [LARGE SCALE GENOMIC DNA]</scope>
    <source>
        <strain evidence="11 12">373-A1</strain>
    </source>
</reference>
<organism evidence="11 12">
    <name type="scientific">Clostridium paraputrificum</name>
    <dbReference type="NCBI Taxonomy" id="29363"/>
    <lineage>
        <taxon>Bacteria</taxon>
        <taxon>Bacillati</taxon>
        <taxon>Bacillota</taxon>
        <taxon>Clostridia</taxon>
        <taxon>Eubacteriales</taxon>
        <taxon>Clostridiaceae</taxon>
        <taxon>Clostridium</taxon>
    </lineage>
</organism>
<dbReference type="InterPro" id="IPR017853">
    <property type="entry name" value="GH"/>
</dbReference>
<dbReference type="PANTHER" id="PTHR32438">
    <property type="entry name" value="4-ALPHA-GLUCANOTRANSFERASE DPE1, CHLOROPLASTIC/AMYLOPLASTIC"/>
    <property type="match status" value="1"/>
</dbReference>
<dbReference type="NCBIfam" id="NF011079">
    <property type="entry name" value="PRK14508.1-2"/>
    <property type="match status" value="1"/>
</dbReference>
<dbReference type="GO" id="GO:0004134">
    <property type="term" value="F:4-alpha-glucanotransferase activity"/>
    <property type="evidence" value="ECO:0007669"/>
    <property type="project" value="UniProtKB-EC"/>
</dbReference>
<dbReference type="RefSeq" id="WP_027098682.1">
    <property type="nucleotide sequence ID" value="NZ_CABHIH010000001.1"/>
</dbReference>
<comment type="catalytic activity">
    <reaction evidence="1 10">
        <text>Transfers a segment of a (1-&gt;4)-alpha-D-glucan to a new position in an acceptor, which may be glucose or a (1-&gt;4)-alpha-D-glucan.</text>
        <dbReference type="EC" id="2.4.1.25"/>
    </reaction>
</comment>
<dbReference type="InterPro" id="IPR003385">
    <property type="entry name" value="Glyco_hydro_77"/>
</dbReference>
<name>A0A174TWR6_9CLOT</name>
<evidence type="ECO:0000256" key="5">
    <source>
        <dbReference type="ARBA" id="ARBA00022676"/>
    </source>
</evidence>
<accession>A0A174TWR6</accession>
<dbReference type="GO" id="GO:0005975">
    <property type="term" value="P:carbohydrate metabolic process"/>
    <property type="evidence" value="ECO:0007669"/>
    <property type="project" value="InterPro"/>
</dbReference>
<evidence type="ECO:0000313" key="11">
    <source>
        <dbReference type="EMBL" id="OBY11027.1"/>
    </source>
</evidence>
<comment type="caution">
    <text evidence="11">The sequence shown here is derived from an EMBL/GenBank/DDBJ whole genome shotgun (WGS) entry which is preliminary data.</text>
</comment>
<dbReference type="eggNOG" id="COG1640">
    <property type="taxonomic scope" value="Bacteria"/>
</dbReference>
<evidence type="ECO:0000313" key="12">
    <source>
        <dbReference type="Proteomes" id="UP000092714"/>
    </source>
</evidence>